<dbReference type="AlphaFoldDB" id="A0A1F7JHY0"/>
<feature type="transmembrane region" description="Helical" evidence="1">
    <location>
        <begin position="80"/>
        <end position="101"/>
    </location>
</feature>
<evidence type="ECO:0000256" key="1">
    <source>
        <dbReference type="SAM" id="Phobius"/>
    </source>
</evidence>
<accession>A0A1F7JHY0</accession>
<keyword evidence="1" id="KW-0472">Membrane</keyword>
<name>A0A1F7JHY0_9BACT</name>
<sequence length="130" mass="14271">MTEKYIGYLLLSIGICIIGFSVVSMYRVFTRQTQPLQVFSLSGITIDANKFVPSSPLLPQQKNAKPALIELFPADMMNSLLNTTAHVIFMGFLVSVGYHIATLGTMLVRPIVVKVTNSSLTNALSHEKPL</sequence>
<dbReference type="Proteomes" id="UP000178486">
    <property type="component" value="Unassembled WGS sequence"/>
</dbReference>
<evidence type="ECO:0000313" key="3">
    <source>
        <dbReference type="Proteomes" id="UP000178486"/>
    </source>
</evidence>
<protein>
    <submittedName>
        <fullName evidence="2">Uncharacterized protein</fullName>
    </submittedName>
</protein>
<gene>
    <name evidence="2" type="ORF">A3B56_03070</name>
</gene>
<dbReference type="EMBL" id="MGAU01000020">
    <property type="protein sequence ID" value="OGK55202.1"/>
    <property type="molecule type" value="Genomic_DNA"/>
</dbReference>
<feature type="transmembrane region" description="Helical" evidence="1">
    <location>
        <begin position="6"/>
        <end position="29"/>
    </location>
</feature>
<organism evidence="2 3">
    <name type="scientific">Candidatus Roizmanbacteria bacterium RIFCSPLOWO2_01_FULL_45_11</name>
    <dbReference type="NCBI Taxonomy" id="1802070"/>
    <lineage>
        <taxon>Bacteria</taxon>
        <taxon>Candidatus Roizmaniibacteriota</taxon>
    </lineage>
</organism>
<keyword evidence="1" id="KW-0812">Transmembrane</keyword>
<evidence type="ECO:0000313" key="2">
    <source>
        <dbReference type="EMBL" id="OGK55202.1"/>
    </source>
</evidence>
<reference evidence="2 3" key="1">
    <citation type="journal article" date="2016" name="Nat. Commun.">
        <title>Thousands of microbial genomes shed light on interconnected biogeochemical processes in an aquifer system.</title>
        <authorList>
            <person name="Anantharaman K."/>
            <person name="Brown C.T."/>
            <person name="Hug L.A."/>
            <person name="Sharon I."/>
            <person name="Castelle C.J."/>
            <person name="Probst A.J."/>
            <person name="Thomas B.C."/>
            <person name="Singh A."/>
            <person name="Wilkins M.J."/>
            <person name="Karaoz U."/>
            <person name="Brodie E.L."/>
            <person name="Williams K.H."/>
            <person name="Hubbard S.S."/>
            <person name="Banfield J.F."/>
        </authorList>
    </citation>
    <scope>NUCLEOTIDE SEQUENCE [LARGE SCALE GENOMIC DNA]</scope>
</reference>
<proteinExistence type="predicted"/>
<comment type="caution">
    <text evidence="2">The sequence shown here is derived from an EMBL/GenBank/DDBJ whole genome shotgun (WGS) entry which is preliminary data.</text>
</comment>
<keyword evidence="1" id="KW-1133">Transmembrane helix</keyword>